<keyword evidence="5" id="KW-0830">Ubiquinone</keyword>
<evidence type="ECO:0000313" key="6">
    <source>
        <dbReference type="Proteomes" id="UP000582837"/>
    </source>
</evidence>
<reference evidence="5 6" key="1">
    <citation type="submission" date="2020-08" db="EMBL/GenBank/DDBJ databases">
        <title>Genomic Encyclopedia of Type Strains, Phase IV (KMG-IV): sequencing the most valuable type-strain genomes for metagenomic binning, comparative biology and taxonomic classification.</title>
        <authorList>
            <person name="Goeker M."/>
        </authorList>
    </citation>
    <scope>NUCLEOTIDE SEQUENCE [LARGE SCALE GENOMIC DNA]</scope>
    <source>
        <strain evidence="5 6">DSM 29007</strain>
    </source>
</reference>
<evidence type="ECO:0000259" key="4">
    <source>
        <dbReference type="Pfam" id="PF08241"/>
    </source>
</evidence>
<keyword evidence="6" id="KW-1185">Reference proteome</keyword>
<comment type="caution">
    <text evidence="5">The sequence shown here is derived from an EMBL/GenBank/DDBJ whole genome shotgun (WGS) entry which is preliminary data.</text>
</comment>
<dbReference type="Pfam" id="PF08241">
    <property type="entry name" value="Methyltransf_11"/>
    <property type="match status" value="1"/>
</dbReference>
<keyword evidence="2" id="KW-0808">Transferase</keyword>
<dbReference type="AlphaFoldDB" id="A0A841H665"/>
<dbReference type="SUPFAM" id="SSF53335">
    <property type="entry name" value="S-adenosyl-L-methionine-dependent methyltransferases"/>
    <property type="match status" value="1"/>
</dbReference>
<dbReference type="InterPro" id="IPR029063">
    <property type="entry name" value="SAM-dependent_MTases_sf"/>
</dbReference>
<dbReference type="RefSeq" id="WP_170035231.1">
    <property type="nucleotide sequence ID" value="NZ_JABDTL010000001.1"/>
</dbReference>
<dbReference type="PANTHER" id="PTHR43464:SF19">
    <property type="entry name" value="UBIQUINONE BIOSYNTHESIS O-METHYLTRANSFERASE, MITOCHONDRIAL"/>
    <property type="match status" value="1"/>
</dbReference>
<name>A0A841H665_9BACT</name>
<feature type="domain" description="Methyltransferase type 11" evidence="4">
    <location>
        <begin position="47"/>
        <end position="140"/>
    </location>
</feature>
<proteinExistence type="predicted"/>
<organism evidence="5 6">
    <name type="scientific">Longimicrobium terrae</name>
    <dbReference type="NCBI Taxonomy" id="1639882"/>
    <lineage>
        <taxon>Bacteria</taxon>
        <taxon>Pseudomonadati</taxon>
        <taxon>Gemmatimonadota</taxon>
        <taxon>Longimicrobiia</taxon>
        <taxon>Longimicrobiales</taxon>
        <taxon>Longimicrobiaceae</taxon>
        <taxon>Longimicrobium</taxon>
    </lineage>
</organism>
<keyword evidence="1 5" id="KW-0489">Methyltransferase</keyword>
<dbReference type="GO" id="GO:0032259">
    <property type="term" value="P:methylation"/>
    <property type="evidence" value="ECO:0007669"/>
    <property type="project" value="UniProtKB-KW"/>
</dbReference>
<evidence type="ECO:0000256" key="3">
    <source>
        <dbReference type="ARBA" id="ARBA00022691"/>
    </source>
</evidence>
<accession>A0A841H665</accession>
<sequence>MQPPSSPVRRDYDAAAARYDRRWARYNHDSLALLRPWLAGQALGRVLDVGCGTGNLARALYGWGARVDAYVGVDLSPEMLRAAADKAGAGGFAAGSAAALPVAEGAFHTVVSASTLHDWPDADAGARELRRALHTGGRLLLLDWNRAHFRMRFLNAGMRLTRQPYRRMYSTAEMRAILLNAGFRVLREARGGSGPVWRLAALEAAAV</sequence>
<dbReference type="Gene3D" id="3.40.50.150">
    <property type="entry name" value="Vaccinia Virus protein VP39"/>
    <property type="match status" value="1"/>
</dbReference>
<gene>
    <name evidence="5" type="ORF">HNQ61_005312</name>
</gene>
<dbReference type="Proteomes" id="UP000582837">
    <property type="component" value="Unassembled WGS sequence"/>
</dbReference>
<dbReference type="GO" id="GO:0008168">
    <property type="term" value="F:methyltransferase activity"/>
    <property type="evidence" value="ECO:0007669"/>
    <property type="project" value="UniProtKB-KW"/>
</dbReference>
<evidence type="ECO:0000256" key="1">
    <source>
        <dbReference type="ARBA" id="ARBA00022603"/>
    </source>
</evidence>
<dbReference type="InterPro" id="IPR013216">
    <property type="entry name" value="Methyltransf_11"/>
</dbReference>
<dbReference type="EMBL" id="JACHIA010000027">
    <property type="protein sequence ID" value="MBB6073641.1"/>
    <property type="molecule type" value="Genomic_DNA"/>
</dbReference>
<dbReference type="CDD" id="cd02440">
    <property type="entry name" value="AdoMet_MTases"/>
    <property type="match status" value="1"/>
</dbReference>
<dbReference type="PANTHER" id="PTHR43464">
    <property type="entry name" value="METHYLTRANSFERASE"/>
    <property type="match status" value="1"/>
</dbReference>
<evidence type="ECO:0000256" key="2">
    <source>
        <dbReference type="ARBA" id="ARBA00022679"/>
    </source>
</evidence>
<keyword evidence="3" id="KW-0949">S-adenosyl-L-methionine</keyword>
<protein>
    <submittedName>
        <fullName evidence="5">Ubiquinone/menaquinone biosynthesis C-methylase UbiE</fullName>
    </submittedName>
</protein>
<evidence type="ECO:0000313" key="5">
    <source>
        <dbReference type="EMBL" id="MBB6073641.1"/>
    </source>
</evidence>